<sequence>MKSKYGLLLQSAWLKRLSLASGTATGVAASPWRRWKVDPQREMKAWLSLVWASRLRAGSDIQVSAMVPSVRTMSPTSSDPPGLGSASGSRGLR</sequence>
<comment type="caution">
    <text evidence="2">The sequence shown here is derived from an EMBL/GenBank/DDBJ whole genome shotgun (WGS) entry which is preliminary data.</text>
</comment>
<proteinExistence type="predicted"/>
<reference evidence="2" key="1">
    <citation type="journal article" date="2021" name="Front. Microbiol.">
        <title>Comprehensive Comparative Genomics and Phenotyping of Methylobacterium Species.</title>
        <authorList>
            <person name="Alessa O."/>
            <person name="Ogura Y."/>
            <person name="Fujitani Y."/>
            <person name="Takami H."/>
            <person name="Hayashi T."/>
            <person name="Sahin N."/>
            <person name="Tani A."/>
        </authorList>
    </citation>
    <scope>NUCLEOTIDE SEQUENCE</scope>
    <source>
        <strain evidence="2">DSM 23632</strain>
    </source>
</reference>
<keyword evidence="3" id="KW-1185">Reference proteome</keyword>
<feature type="region of interest" description="Disordered" evidence="1">
    <location>
        <begin position="71"/>
        <end position="93"/>
    </location>
</feature>
<dbReference type="Proteomes" id="UP001055057">
    <property type="component" value="Unassembled WGS sequence"/>
</dbReference>
<gene>
    <name evidence="2" type="ORF">MPOCJGCO_3326</name>
</gene>
<dbReference type="EMBL" id="BPRB01000195">
    <property type="protein sequence ID" value="GJE61205.1"/>
    <property type="molecule type" value="Genomic_DNA"/>
</dbReference>
<evidence type="ECO:0000313" key="2">
    <source>
        <dbReference type="EMBL" id="GJE61205.1"/>
    </source>
</evidence>
<reference evidence="2" key="2">
    <citation type="submission" date="2021-08" db="EMBL/GenBank/DDBJ databases">
        <authorList>
            <person name="Tani A."/>
            <person name="Ola A."/>
            <person name="Ogura Y."/>
            <person name="Katsura K."/>
            <person name="Hayashi T."/>
        </authorList>
    </citation>
    <scope>NUCLEOTIDE SEQUENCE</scope>
    <source>
        <strain evidence="2">DSM 23632</strain>
    </source>
</reference>
<protein>
    <recommendedName>
        <fullName evidence="4">Secreted protein</fullName>
    </recommendedName>
</protein>
<accession>A0ABQ4U5U8</accession>
<evidence type="ECO:0000256" key="1">
    <source>
        <dbReference type="SAM" id="MobiDB-lite"/>
    </source>
</evidence>
<organism evidence="2 3">
    <name type="scientific">Methylobacterium trifolii</name>
    <dbReference type="NCBI Taxonomy" id="1003092"/>
    <lineage>
        <taxon>Bacteria</taxon>
        <taxon>Pseudomonadati</taxon>
        <taxon>Pseudomonadota</taxon>
        <taxon>Alphaproteobacteria</taxon>
        <taxon>Hyphomicrobiales</taxon>
        <taxon>Methylobacteriaceae</taxon>
        <taxon>Methylobacterium</taxon>
    </lineage>
</organism>
<feature type="compositionally biased region" description="Low complexity" evidence="1">
    <location>
        <begin position="82"/>
        <end position="93"/>
    </location>
</feature>
<evidence type="ECO:0008006" key="4">
    <source>
        <dbReference type="Google" id="ProtNLM"/>
    </source>
</evidence>
<evidence type="ECO:0000313" key="3">
    <source>
        <dbReference type="Proteomes" id="UP001055057"/>
    </source>
</evidence>
<name>A0ABQ4U5U8_9HYPH</name>